<dbReference type="CDD" id="cd02877">
    <property type="entry name" value="GH18_hevamine_XipI_class_III"/>
    <property type="match status" value="1"/>
</dbReference>
<dbReference type="GO" id="GO:0005576">
    <property type="term" value="C:extracellular region"/>
    <property type="evidence" value="ECO:0007669"/>
    <property type="project" value="TreeGrafter"/>
</dbReference>
<feature type="region of interest" description="Disordered" evidence="9">
    <location>
        <begin position="318"/>
        <end position="382"/>
    </location>
</feature>
<feature type="domain" description="GH18" evidence="11">
    <location>
        <begin position="22"/>
        <end position="314"/>
    </location>
</feature>
<dbReference type="EC" id="3.2.1.14" evidence="2"/>
<keyword evidence="8" id="KW-0624">Polysaccharide degradation</keyword>
<evidence type="ECO:0000256" key="10">
    <source>
        <dbReference type="SAM" id="SignalP"/>
    </source>
</evidence>
<evidence type="ECO:0000313" key="13">
    <source>
        <dbReference type="Proteomes" id="UP000697127"/>
    </source>
</evidence>
<dbReference type="GO" id="GO:0008061">
    <property type="term" value="F:chitin binding"/>
    <property type="evidence" value="ECO:0007669"/>
    <property type="project" value="UniProtKB-KW"/>
</dbReference>
<dbReference type="PANTHER" id="PTHR45708:SF49">
    <property type="entry name" value="ENDOCHITINASE"/>
    <property type="match status" value="1"/>
</dbReference>
<dbReference type="InterPro" id="IPR050542">
    <property type="entry name" value="Glycosyl_Hydrlase18_Chitinase"/>
</dbReference>
<dbReference type="InterPro" id="IPR017853">
    <property type="entry name" value="GH"/>
</dbReference>
<evidence type="ECO:0000256" key="5">
    <source>
        <dbReference type="ARBA" id="ARBA00023024"/>
    </source>
</evidence>
<dbReference type="Proteomes" id="UP000697127">
    <property type="component" value="Unassembled WGS sequence"/>
</dbReference>
<dbReference type="InterPro" id="IPR005089">
    <property type="entry name" value="CBM19"/>
</dbReference>
<keyword evidence="4" id="KW-0378">Hydrolase</keyword>
<dbReference type="Pfam" id="PF03427">
    <property type="entry name" value="CBM_19"/>
    <property type="match status" value="1"/>
</dbReference>
<evidence type="ECO:0000256" key="1">
    <source>
        <dbReference type="ARBA" id="ARBA00000822"/>
    </source>
</evidence>
<sequence>MLKSLALISVLSSVVSAVSQHSNVALYWGQNSEGDQTTLATTCQNEDADIIILSFVYEFGSNYGTNVNFANMCGDTYSSGLLHCSQIGEDIETCQSLGKTILLSLGGASGAYGFSSDSDAESYAATLWNTFGAGSDSSVDRPFDDAVVDGFDFDIENNVNTGYAALVTKLRTYFDEDTSKNYFISASPQCPYPDASVGNLLENAKVDFAFIQFYNNYCSTIGSYFNWDTWNTYAETVSPNPDIKLFVGLPAGTGAAGSGYATLDEIKTTFEDYILNIEDTYFGGFALWDASWSSFNTVNDDTFGNNLKSLLTNAYGDSTATSTTKNEKTTESTSSTSTTSTTSTTPTEELRTITTTSSTSSTSSTSTVVLPTNTNTIDTSSEETTTFLNEEYTSMVGGARNIDVTTTLTTSTTSSTSSSTSTTSTFTNTDCSSLTGLSKAQCYNKNFADGLYLGSTTCSEGDNACGSDGSFAICNFGSWVSIQCAPGTTCYAYNTGDDVDIGCDYTSQKSSYQKRDGLASLFKRHFHNLHRA</sequence>
<dbReference type="PROSITE" id="PS51910">
    <property type="entry name" value="GH18_2"/>
    <property type="match status" value="1"/>
</dbReference>
<keyword evidence="5" id="KW-0146">Chitin degradation</keyword>
<dbReference type="PANTHER" id="PTHR45708">
    <property type="entry name" value="ENDOCHITINASE"/>
    <property type="match status" value="1"/>
</dbReference>
<dbReference type="GO" id="GO:0000272">
    <property type="term" value="P:polysaccharide catabolic process"/>
    <property type="evidence" value="ECO:0007669"/>
    <property type="project" value="UniProtKB-KW"/>
</dbReference>
<evidence type="ECO:0000256" key="3">
    <source>
        <dbReference type="ARBA" id="ARBA00022669"/>
    </source>
</evidence>
<comment type="catalytic activity">
    <reaction evidence="1">
        <text>Random endo-hydrolysis of N-acetyl-beta-D-glucosaminide (1-&gt;4)-beta-linkages in chitin and chitodextrins.</text>
        <dbReference type="EC" id="3.2.1.14"/>
    </reaction>
</comment>
<protein>
    <recommendedName>
        <fullName evidence="2">chitinase</fullName>
        <ecNumber evidence="2">3.2.1.14</ecNumber>
    </recommendedName>
</protein>
<accession>A0A9P6WLT2</accession>
<keyword evidence="10" id="KW-0732">Signal</keyword>
<evidence type="ECO:0000256" key="8">
    <source>
        <dbReference type="ARBA" id="ARBA00023326"/>
    </source>
</evidence>
<reference evidence="12" key="1">
    <citation type="submission" date="2020-11" db="EMBL/GenBank/DDBJ databases">
        <title>Kefir isolates.</title>
        <authorList>
            <person name="Marcisauskas S."/>
            <person name="Kim Y."/>
            <person name="Blasche S."/>
        </authorList>
    </citation>
    <scope>NUCLEOTIDE SEQUENCE</scope>
    <source>
        <strain evidence="12">Olga-1</strain>
    </source>
</reference>
<gene>
    <name evidence="12" type="ORF">C6P40_005332</name>
</gene>
<dbReference type="AlphaFoldDB" id="A0A9P6WLT2"/>
<dbReference type="GO" id="GO:0006032">
    <property type="term" value="P:chitin catabolic process"/>
    <property type="evidence" value="ECO:0007669"/>
    <property type="project" value="UniProtKB-KW"/>
</dbReference>
<feature type="chain" id="PRO_5040151752" description="chitinase" evidence="10">
    <location>
        <begin position="18"/>
        <end position="532"/>
    </location>
</feature>
<keyword evidence="3" id="KW-0147">Chitin-binding</keyword>
<evidence type="ECO:0000256" key="2">
    <source>
        <dbReference type="ARBA" id="ARBA00012729"/>
    </source>
</evidence>
<keyword evidence="7" id="KW-0326">Glycosidase</keyword>
<feature type="compositionally biased region" description="Low complexity" evidence="9">
    <location>
        <begin position="331"/>
        <end position="376"/>
    </location>
</feature>
<evidence type="ECO:0000313" key="12">
    <source>
        <dbReference type="EMBL" id="KAG0689276.1"/>
    </source>
</evidence>
<feature type="signal peptide" evidence="10">
    <location>
        <begin position="1"/>
        <end position="17"/>
    </location>
</feature>
<dbReference type="InterPro" id="IPR001223">
    <property type="entry name" value="Glyco_hydro18_cat"/>
</dbReference>
<dbReference type="PROSITE" id="PS01095">
    <property type="entry name" value="GH18_1"/>
    <property type="match status" value="1"/>
</dbReference>
<evidence type="ECO:0000259" key="11">
    <source>
        <dbReference type="PROSITE" id="PS51910"/>
    </source>
</evidence>
<comment type="caution">
    <text evidence="12">The sequence shown here is derived from an EMBL/GenBank/DDBJ whole genome shotgun (WGS) entry which is preliminary data.</text>
</comment>
<organism evidence="12 13">
    <name type="scientific">Pichia californica</name>
    <dbReference type="NCBI Taxonomy" id="460514"/>
    <lineage>
        <taxon>Eukaryota</taxon>
        <taxon>Fungi</taxon>
        <taxon>Dikarya</taxon>
        <taxon>Ascomycota</taxon>
        <taxon>Saccharomycotina</taxon>
        <taxon>Pichiomycetes</taxon>
        <taxon>Pichiales</taxon>
        <taxon>Pichiaceae</taxon>
        <taxon>Pichia</taxon>
    </lineage>
</organism>
<proteinExistence type="predicted"/>
<dbReference type="GO" id="GO:0008843">
    <property type="term" value="F:endochitinase activity"/>
    <property type="evidence" value="ECO:0007669"/>
    <property type="project" value="UniProtKB-EC"/>
</dbReference>
<evidence type="ECO:0000256" key="9">
    <source>
        <dbReference type="SAM" id="MobiDB-lite"/>
    </source>
</evidence>
<evidence type="ECO:0000256" key="4">
    <source>
        <dbReference type="ARBA" id="ARBA00022801"/>
    </source>
</evidence>
<dbReference type="Gene3D" id="3.20.20.80">
    <property type="entry name" value="Glycosidases"/>
    <property type="match status" value="1"/>
</dbReference>
<evidence type="ECO:0000256" key="6">
    <source>
        <dbReference type="ARBA" id="ARBA00023277"/>
    </source>
</evidence>
<keyword evidence="6" id="KW-0119">Carbohydrate metabolism</keyword>
<dbReference type="SUPFAM" id="SSF51445">
    <property type="entry name" value="(Trans)glycosidases"/>
    <property type="match status" value="1"/>
</dbReference>
<keyword evidence="13" id="KW-1185">Reference proteome</keyword>
<feature type="region of interest" description="Disordered" evidence="9">
    <location>
        <begin position="408"/>
        <end position="428"/>
    </location>
</feature>
<dbReference type="InterPro" id="IPR045321">
    <property type="entry name" value="Cts1-like"/>
</dbReference>
<evidence type="ECO:0000256" key="7">
    <source>
        <dbReference type="ARBA" id="ARBA00023295"/>
    </source>
</evidence>
<dbReference type="EMBL" id="PUHW01000090">
    <property type="protein sequence ID" value="KAG0689276.1"/>
    <property type="molecule type" value="Genomic_DNA"/>
</dbReference>
<name>A0A9P6WLT2_9ASCO</name>
<dbReference type="InterPro" id="IPR001579">
    <property type="entry name" value="Glyco_hydro_18_chit_AS"/>
</dbReference>